<feature type="non-terminal residue" evidence="3">
    <location>
        <position position="1"/>
    </location>
</feature>
<keyword evidence="1" id="KW-1133">Transmembrane helix</keyword>
<evidence type="ECO:0000259" key="2">
    <source>
        <dbReference type="Pfam" id="PF01593"/>
    </source>
</evidence>
<proteinExistence type="predicted"/>
<accession>X0UTN9</accession>
<dbReference type="Pfam" id="PF01593">
    <property type="entry name" value="Amino_oxidase"/>
    <property type="match status" value="1"/>
</dbReference>
<dbReference type="GO" id="GO:0008767">
    <property type="term" value="F:UDP-galactopyranose mutase activity"/>
    <property type="evidence" value="ECO:0007669"/>
    <property type="project" value="TreeGrafter"/>
</dbReference>
<sequence>RKDGFAYDLGPHNIHSSRDSVLRFLKGMLGDDFIEHEFNSEIYFRRKRIKYPFEGHDIFGAIPIWTAMGCGMSFLATRIRTSFMRSYPDDGSYRTWIINRFGRRFYDIFFGPYSEKVWGIPPAELSKVIAEKRISVRGLIELIHSILFGVEQYHPENPRLQKNYYPREGVGMIADKFTNEIKQHGGNIITGAVVKCLGFKDGKINEIGFEKDGRKENITIGANDYMLSTVPLNEMVLMIDGAIPEEVREAAQKLDFTSEVFLYMNVNR</sequence>
<dbReference type="InterPro" id="IPR036188">
    <property type="entry name" value="FAD/NAD-bd_sf"/>
</dbReference>
<dbReference type="PANTHER" id="PTHR21197:SF0">
    <property type="entry name" value="UDP-GALACTOPYRANOSE MUTASE"/>
    <property type="match status" value="1"/>
</dbReference>
<protein>
    <recommendedName>
        <fullName evidence="2">Amine oxidase domain-containing protein</fullName>
    </recommendedName>
</protein>
<feature type="non-terminal residue" evidence="3">
    <location>
        <position position="268"/>
    </location>
</feature>
<gene>
    <name evidence="3" type="ORF">S01H1_38127</name>
</gene>
<feature type="domain" description="Amine oxidase" evidence="2">
    <location>
        <begin position="1"/>
        <end position="264"/>
    </location>
</feature>
<dbReference type="InterPro" id="IPR002937">
    <property type="entry name" value="Amino_oxidase"/>
</dbReference>
<dbReference type="PANTHER" id="PTHR21197">
    <property type="entry name" value="UDP-GALACTOPYRANOSE MUTASE"/>
    <property type="match status" value="1"/>
</dbReference>
<keyword evidence="1" id="KW-0472">Membrane</keyword>
<feature type="transmembrane region" description="Helical" evidence="1">
    <location>
        <begin position="58"/>
        <end position="77"/>
    </location>
</feature>
<name>X0UTN9_9ZZZZ</name>
<organism evidence="3">
    <name type="scientific">marine sediment metagenome</name>
    <dbReference type="NCBI Taxonomy" id="412755"/>
    <lineage>
        <taxon>unclassified sequences</taxon>
        <taxon>metagenomes</taxon>
        <taxon>ecological metagenomes</taxon>
    </lineage>
</organism>
<dbReference type="Gene3D" id="3.50.50.60">
    <property type="entry name" value="FAD/NAD(P)-binding domain"/>
    <property type="match status" value="1"/>
</dbReference>
<keyword evidence="1" id="KW-0812">Transmembrane</keyword>
<dbReference type="GO" id="GO:0016491">
    <property type="term" value="F:oxidoreductase activity"/>
    <property type="evidence" value="ECO:0007669"/>
    <property type="project" value="InterPro"/>
</dbReference>
<evidence type="ECO:0000256" key="1">
    <source>
        <dbReference type="SAM" id="Phobius"/>
    </source>
</evidence>
<dbReference type="EMBL" id="BARS01023978">
    <property type="protein sequence ID" value="GAG02567.1"/>
    <property type="molecule type" value="Genomic_DNA"/>
</dbReference>
<comment type="caution">
    <text evidence="3">The sequence shown here is derived from an EMBL/GenBank/DDBJ whole genome shotgun (WGS) entry which is preliminary data.</text>
</comment>
<evidence type="ECO:0000313" key="3">
    <source>
        <dbReference type="EMBL" id="GAG02567.1"/>
    </source>
</evidence>
<dbReference type="GO" id="GO:0005829">
    <property type="term" value="C:cytosol"/>
    <property type="evidence" value="ECO:0007669"/>
    <property type="project" value="TreeGrafter"/>
</dbReference>
<dbReference type="GO" id="GO:0050660">
    <property type="term" value="F:flavin adenine dinucleotide binding"/>
    <property type="evidence" value="ECO:0007669"/>
    <property type="project" value="TreeGrafter"/>
</dbReference>
<reference evidence="3" key="1">
    <citation type="journal article" date="2014" name="Front. Microbiol.">
        <title>High frequency of phylogenetically diverse reductive dehalogenase-homologous genes in deep subseafloor sedimentary metagenomes.</title>
        <authorList>
            <person name="Kawai M."/>
            <person name="Futagami T."/>
            <person name="Toyoda A."/>
            <person name="Takaki Y."/>
            <person name="Nishi S."/>
            <person name="Hori S."/>
            <person name="Arai W."/>
            <person name="Tsubouchi T."/>
            <person name="Morono Y."/>
            <person name="Uchiyama I."/>
            <person name="Ito T."/>
            <person name="Fujiyama A."/>
            <person name="Inagaki F."/>
            <person name="Takami H."/>
        </authorList>
    </citation>
    <scope>NUCLEOTIDE SEQUENCE</scope>
    <source>
        <strain evidence="3">Expedition CK06-06</strain>
    </source>
</reference>
<dbReference type="AlphaFoldDB" id="X0UTN9"/>
<dbReference type="SUPFAM" id="SSF51971">
    <property type="entry name" value="Nucleotide-binding domain"/>
    <property type="match status" value="1"/>
</dbReference>